<reference evidence="2" key="1">
    <citation type="submission" date="2018-06" db="EMBL/GenBank/DDBJ databases">
        <authorList>
            <person name="Zhirakovskaya E."/>
        </authorList>
    </citation>
    <scope>NUCLEOTIDE SEQUENCE</scope>
</reference>
<dbReference type="PANTHER" id="PTHR12788:SF10">
    <property type="entry name" value="PROTEIN-TYROSINE SULFOTRANSFERASE"/>
    <property type="match status" value="1"/>
</dbReference>
<dbReference type="GO" id="GO:0005794">
    <property type="term" value="C:Golgi apparatus"/>
    <property type="evidence" value="ECO:0007669"/>
    <property type="project" value="TreeGrafter"/>
</dbReference>
<name>A0A3B0WDV6_9ZZZZ</name>
<proteinExistence type="predicted"/>
<dbReference type="SUPFAM" id="SSF48452">
    <property type="entry name" value="TPR-like"/>
    <property type="match status" value="1"/>
</dbReference>
<dbReference type="EMBL" id="UOFE01000038">
    <property type="protein sequence ID" value="VAW54188.1"/>
    <property type="molecule type" value="Genomic_DNA"/>
</dbReference>
<dbReference type="InterPro" id="IPR026634">
    <property type="entry name" value="TPST-like"/>
</dbReference>
<evidence type="ECO:0000256" key="1">
    <source>
        <dbReference type="ARBA" id="ARBA00022679"/>
    </source>
</evidence>
<dbReference type="PROSITE" id="PS50005">
    <property type="entry name" value="TPR"/>
    <property type="match status" value="2"/>
</dbReference>
<dbReference type="Gene3D" id="1.25.40.10">
    <property type="entry name" value="Tetratricopeptide repeat domain"/>
    <property type="match status" value="2"/>
</dbReference>
<dbReference type="PANTHER" id="PTHR12788">
    <property type="entry name" value="PROTEIN-TYROSINE SULFOTRANSFERASE 2"/>
    <property type="match status" value="1"/>
</dbReference>
<dbReference type="AlphaFoldDB" id="A0A3B0WDV6"/>
<dbReference type="InterPro" id="IPR027417">
    <property type="entry name" value="P-loop_NTPase"/>
</dbReference>
<dbReference type="Pfam" id="PF13432">
    <property type="entry name" value="TPR_16"/>
    <property type="match status" value="1"/>
</dbReference>
<dbReference type="SMART" id="SM00028">
    <property type="entry name" value="TPR"/>
    <property type="match status" value="4"/>
</dbReference>
<evidence type="ECO:0000313" key="2">
    <source>
        <dbReference type="EMBL" id="VAW54188.1"/>
    </source>
</evidence>
<organism evidence="2">
    <name type="scientific">hydrothermal vent metagenome</name>
    <dbReference type="NCBI Taxonomy" id="652676"/>
    <lineage>
        <taxon>unclassified sequences</taxon>
        <taxon>metagenomes</taxon>
        <taxon>ecological metagenomes</taxon>
    </lineage>
</organism>
<dbReference type="Pfam" id="PF13469">
    <property type="entry name" value="Sulfotransfer_3"/>
    <property type="match status" value="1"/>
</dbReference>
<dbReference type="SUPFAM" id="SSF52540">
    <property type="entry name" value="P-loop containing nucleoside triphosphate hydrolases"/>
    <property type="match status" value="1"/>
</dbReference>
<dbReference type="InterPro" id="IPR011990">
    <property type="entry name" value="TPR-like_helical_dom_sf"/>
</dbReference>
<protein>
    <submittedName>
        <fullName evidence="2">Uncharacterized protein</fullName>
    </submittedName>
</protein>
<accession>A0A3B0WDV6</accession>
<keyword evidence="1" id="KW-0808">Transferase</keyword>
<dbReference type="Gene3D" id="3.40.50.300">
    <property type="entry name" value="P-loop containing nucleotide triphosphate hydrolases"/>
    <property type="match status" value="1"/>
</dbReference>
<sequence>MINKLISDAQDYYKQNKLEQANHLFQQVLQINEKNIIALNGVGLIAMQAGIMSLAVEFLSYACDLAPKNMIVNKNLALVYTRMARYEEAILQYISMLDINENDSEVHGELARINLQIGNLDLALKHYRYAFEQDLTDPRNIHGLIQLDAESIEENDINEIEKLLNGSTLSLEKRCSFYFALGSIYDKKAHYDDAFANYSVANICKGEKFDAYEHANYITKVIETFSTELFDGLFTENLNQSEQPVFIFGMPRSGTTLVEQILASHTEVYAGGELTLIEDIADSMALSKKKMNGLSLKTEDLTVESLNEYAQTYLTTINNLSDKSGRKKPAVISNKLPENFLYLGLISLLFPNAKIIHCQRNPLDVSLSCYFQNFTGSHPYAYDLKSITLYYQQYERLMTHWKNVLPNKIHTVSYEEMVDDVENVSKRLINYIDLDWQAQCLEFHKNKRHVNTASLVQVRKEIYTSSLNRWQHYDKHIQILKKHFDVSNTKSEHFELSRLNATKNKNEGKALNLLQ</sequence>
<dbReference type="InterPro" id="IPR019734">
    <property type="entry name" value="TPR_rpt"/>
</dbReference>
<gene>
    <name evidence="2" type="ORF">MNBD_GAMMA05-1543</name>
</gene>
<dbReference type="GO" id="GO:0008476">
    <property type="term" value="F:protein-tyrosine sulfotransferase activity"/>
    <property type="evidence" value="ECO:0007669"/>
    <property type="project" value="InterPro"/>
</dbReference>